<evidence type="ECO:0000313" key="5">
    <source>
        <dbReference type="Proteomes" id="UP000761264"/>
    </source>
</evidence>
<feature type="compositionally biased region" description="Polar residues" evidence="2">
    <location>
        <begin position="165"/>
        <end position="177"/>
    </location>
</feature>
<proteinExistence type="predicted"/>
<feature type="compositionally biased region" description="Basic and acidic residues" evidence="2">
    <location>
        <begin position="187"/>
        <end position="197"/>
    </location>
</feature>
<reference evidence="4" key="1">
    <citation type="submission" date="2020-03" db="EMBL/GenBank/DDBJ databases">
        <title>Genome of Pelagibius litoralis DSM 21314T.</title>
        <authorList>
            <person name="Wang G."/>
        </authorList>
    </citation>
    <scope>NUCLEOTIDE SEQUENCE</scope>
    <source>
        <strain evidence="4">DSM 21314</strain>
    </source>
</reference>
<feature type="coiled-coil region" evidence="1">
    <location>
        <begin position="103"/>
        <end position="144"/>
    </location>
</feature>
<feature type="chain" id="PRO_5037132983" description="Transporter" evidence="3">
    <location>
        <begin position="48"/>
        <end position="489"/>
    </location>
</feature>
<dbReference type="RefSeq" id="WP_167231597.1">
    <property type="nucleotide sequence ID" value="NZ_JAAQPH010000041.1"/>
</dbReference>
<dbReference type="InterPro" id="IPR025737">
    <property type="entry name" value="FApF"/>
</dbReference>
<organism evidence="4 5">
    <name type="scientific">Pelagibius litoralis</name>
    <dbReference type="NCBI Taxonomy" id="374515"/>
    <lineage>
        <taxon>Bacteria</taxon>
        <taxon>Pseudomonadati</taxon>
        <taxon>Pseudomonadota</taxon>
        <taxon>Alphaproteobacteria</taxon>
        <taxon>Rhodospirillales</taxon>
        <taxon>Rhodovibrionaceae</taxon>
        <taxon>Pelagibius</taxon>
    </lineage>
</organism>
<feature type="region of interest" description="Disordered" evidence="2">
    <location>
        <begin position="165"/>
        <end position="209"/>
    </location>
</feature>
<sequence length="489" mass="52069">MADMQTATRSTVGDVTRRALFASGRRSLSGSLLFPAALICLSSGCTAAEPSISNAGAANLVVPAALSDTPHLPAPLAAKTAALEPLRVEPGLREPSLLPPPAVAELLRRLEERHVQVEQLEQRLEERDASVRELEKRLALLETQFRSLSQPVVGENGSVAATVGSTSGQIAASQPQKAATELPESGEDGRSTDKGEPRSAPGQVEVDPEAAERALERTLALTGDLLLPVGKADVEPFLSYEFNDTSNLPASVLVNASGGLVSTNRRVKRDIVTGGINLRAGLPLDSQIEVRLPYNFVRRQETQDLQSQSNSDRSGSGIGDLRVGVATTLLRENGWLPDLIGRVTWDSDTGRESDSGVSLNSDTHEVIGSISAIKRQDPFAFVGRLSYEHAFENDGLQPGDRFGVGAAAVLAASPETSLRISFNASYRTDLEFEGNTIEGTDENEATLSFGVSSILARGTLLNFTAGAGLTDDSPDYTVFLSLPIRMTLW</sequence>
<evidence type="ECO:0000256" key="3">
    <source>
        <dbReference type="SAM" id="SignalP"/>
    </source>
</evidence>
<gene>
    <name evidence="4" type="ORF">HBA54_27580</name>
</gene>
<accession>A0A967F3T2</accession>
<keyword evidence="3" id="KW-0732">Signal</keyword>
<evidence type="ECO:0000313" key="4">
    <source>
        <dbReference type="EMBL" id="NIA72355.1"/>
    </source>
</evidence>
<feature type="signal peptide" evidence="3">
    <location>
        <begin position="1"/>
        <end position="47"/>
    </location>
</feature>
<evidence type="ECO:0000256" key="2">
    <source>
        <dbReference type="SAM" id="MobiDB-lite"/>
    </source>
</evidence>
<dbReference type="Pfam" id="PF13557">
    <property type="entry name" value="Phenol_MetA_deg"/>
    <property type="match status" value="1"/>
</dbReference>
<name>A0A967F3T2_9PROT</name>
<dbReference type="Proteomes" id="UP000761264">
    <property type="component" value="Unassembled WGS sequence"/>
</dbReference>
<evidence type="ECO:0008006" key="6">
    <source>
        <dbReference type="Google" id="ProtNLM"/>
    </source>
</evidence>
<protein>
    <recommendedName>
        <fullName evidence="6">Transporter</fullName>
    </recommendedName>
</protein>
<evidence type="ECO:0000256" key="1">
    <source>
        <dbReference type="SAM" id="Coils"/>
    </source>
</evidence>
<dbReference type="AlphaFoldDB" id="A0A967F3T2"/>
<comment type="caution">
    <text evidence="4">The sequence shown here is derived from an EMBL/GenBank/DDBJ whole genome shotgun (WGS) entry which is preliminary data.</text>
</comment>
<dbReference type="EMBL" id="JAAQPH010000041">
    <property type="protein sequence ID" value="NIA72355.1"/>
    <property type="molecule type" value="Genomic_DNA"/>
</dbReference>
<keyword evidence="5" id="KW-1185">Reference proteome</keyword>
<keyword evidence="1" id="KW-0175">Coiled coil</keyword>